<dbReference type="SUPFAM" id="SSF50978">
    <property type="entry name" value="WD40 repeat-like"/>
    <property type="match status" value="1"/>
</dbReference>
<gene>
    <name evidence="5" type="ORF">AAHA92_17675</name>
</gene>
<name>A0ABD1GZK3_SALDI</name>
<keyword evidence="3" id="KW-0677">Repeat</keyword>
<evidence type="ECO:0000256" key="3">
    <source>
        <dbReference type="ARBA" id="ARBA00022737"/>
    </source>
</evidence>
<evidence type="ECO:0000313" key="5">
    <source>
        <dbReference type="EMBL" id="KAL1549589.1"/>
    </source>
</evidence>
<dbReference type="Pfam" id="PF21032">
    <property type="entry name" value="PROPPIN"/>
    <property type="match status" value="1"/>
</dbReference>
<evidence type="ECO:0000256" key="4">
    <source>
        <dbReference type="ARBA" id="ARBA00025740"/>
    </source>
</evidence>
<dbReference type="Proteomes" id="UP001567538">
    <property type="component" value="Unassembled WGS sequence"/>
</dbReference>
<dbReference type="InterPro" id="IPR001680">
    <property type="entry name" value="WD40_rpt"/>
</dbReference>
<proteinExistence type="inferred from homology"/>
<accession>A0ABD1GZK3</accession>
<dbReference type="InterPro" id="IPR015943">
    <property type="entry name" value="WD40/YVTN_repeat-like_dom_sf"/>
</dbReference>
<dbReference type="InterPro" id="IPR048720">
    <property type="entry name" value="PROPPIN"/>
</dbReference>
<comment type="similarity">
    <text evidence="4">Belongs to the WD repeat PROPPIN family.</text>
</comment>
<organism evidence="5 6">
    <name type="scientific">Salvia divinorum</name>
    <name type="common">Maria pastora</name>
    <name type="synonym">Diviner's sage</name>
    <dbReference type="NCBI Taxonomy" id="28513"/>
    <lineage>
        <taxon>Eukaryota</taxon>
        <taxon>Viridiplantae</taxon>
        <taxon>Streptophyta</taxon>
        <taxon>Embryophyta</taxon>
        <taxon>Tracheophyta</taxon>
        <taxon>Spermatophyta</taxon>
        <taxon>Magnoliopsida</taxon>
        <taxon>eudicotyledons</taxon>
        <taxon>Gunneridae</taxon>
        <taxon>Pentapetalae</taxon>
        <taxon>asterids</taxon>
        <taxon>lamiids</taxon>
        <taxon>Lamiales</taxon>
        <taxon>Lamiaceae</taxon>
        <taxon>Nepetoideae</taxon>
        <taxon>Mentheae</taxon>
        <taxon>Salviinae</taxon>
        <taxon>Salvia</taxon>
        <taxon>Salvia subgen. Calosphace</taxon>
    </lineage>
</organism>
<keyword evidence="6" id="KW-1185">Reference proteome</keyword>
<comment type="subcellular location">
    <subcellularLocation>
        <location evidence="1">Preautophagosomal structure membrane</location>
        <topology evidence="1">Peripheral membrane protein</topology>
    </subcellularLocation>
</comment>
<sequence>MLSPDSAMSSLQTTGPVKPPPFLSVSFNQDASYFAAGTTDGFIVFKAADPFGEAFRRNFPGGIGVVQMLFRFNIFALIGASKSGHNKVRIWDAHLNRGIGELVFRSEVRAVRLRADRIVVVMLHKIYVYSFSDFELVHQIETLENRQGLCEISKAGQMVLLCLGEVRGFVRVIQYATNKSTHVMAHTSSIACVALMDDGMLMATASTKGTLIRVFRTTDGSLLKELRRGSDRALVCSISFSASGRWLAVSSDKGTVHVFVVKLDSSCLKTSPPQVPETNKFAPLSLSRLSFIKGVLPKYFSSEWSVAQFRVQEGIQHTAAFGPGENTVVVVGSNGSYYRCQFDPVVGGDMTKLESHNF</sequence>
<evidence type="ECO:0000256" key="2">
    <source>
        <dbReference type="ARBA" id="ARBA00022574"/>
    </source>
</evidence>
<dbReference type="AlphaFoldDB" id="A0ABD1GZK3"/>
<dbReference type="PANTHER" id="PTHR11227">
    <property type="entry name" value="WD-REPEAT PROTEIN INTERACTING WITH PHOSPHOINOSIDES WIPI -RELATED"/>
    <property type="match status" value="1"/>
</dbReference>
<evidence type="ECO:0000313" key="6">
    <source>
        <dbReference type="Proteomes" id="UP001567538"/>
    </source>
</evidence>
<dbReference type="InterPro" id="IPR036322">
    <property type="entry name" value="WD40_repeat_dom_sf"/>
</dbReference>
<dbReference type="GO" id="GO:0034045">
    <property type="term" value="C:phagophore assembly site membrane"/>
    <property type="evidence" value="ECO:0007669"/>
    <property type="project" value="UniProtKB-SubCell"/>
</dbReference>
<keyword evidence="2" id="KW-0853">WD repeat</keyword>
<comment type="caution">
    <text evidence="5">The sequence shown here is derived from an EMBL/GenBank/DDBJ whole genome shotgun (WGS) entry which is preliminary data.</text>
</comment>
<dbReference type="EMBL" id="JBEAFC010000007">
    <property type="protein sequence ID" value="KAL1549589.1"/>
    <property type="molecule type" value="Genomic_DNA"/>
</dbReference>
<reference evidence="5 6" key="1">
    <citation type="submission" date="2024-06" db="EMBL/GenBank/DDBJ databases">
        <title>A chromosome level genome sequence of Diviner's sage (Salvia divinorum).</title>
        <authorList>
            <person name="Ford S.A."/>
            <person name="Ro D.-K."/>
            <person name="Ness R.W."/>
            <person name="Phillips M.A."/>
        </authorList>
    </citation>
    <scope>NUCLEOTIDE SEQUENCE [LARGE SCALE GENOMIC DNA]</scope>
    <source>
        <strain evidence="5">SAF-2024a</strain>
        <tissue evidence="5">Leaf</tissue>
    </source>
</reference>
<protein>
    <submittedName>
        <fullName evidence="5">Autophagy-related protein 18a-like</fullName>
    </submittedName>
</protein>
<evidence type="ECO:0000256" key="1">
    <source>
        <dbReference type="ARBA" id="ARBA00004623"/>
    </source>
</evidence>
<dbReference type="Gene3D" id="2.130.10.10">
    <property type="entry name" value="YVTN repeat-like/Quinoprotein amine dehydrogenase"/>
    <property type="match status" value="1"/>
</dbReference>
<dbReference type="SMART" id="SM00320">
    <property type="entry name" value="WD40"/>
    <property type="match status" value="3"/>
</dbReference>